<gene>
    <name evidence="1" type="ORF">D3H35_15845</name>
</gene>
<dbReference type="InterPro" id="IPR036916">
    <property type="entry name" value="Sda_sf"/>
</dbReference>
<dbReference type="EMBL" id="QXJM01000039">
    <property type="protein sequence ID" value="RIE02210.1"/>
    <property type="molecule type" value="Genomic_DNA"/>
</dbReference>
<dbReference type="Proteomes" id="UP000266340">
    <property type="component" value="Unassembled WGS sequence"/>
</dbReference>
<dbReference type="Pfam" id="PF08970">
    <property type="entry name" value="Sda"/>
    <property type="match status" value="1"/>
</dbReference>
<evidence type="ECO:0000313" key="2">
    <source>
        <dbReference type="Proteomes" id="UP000266340"/>
    </source>
</evidence>
<accession>A0A398CIK3</accession>
<protein>
    <submittedName>
        <fullName evidence="1">Sporulation histidine kinase inhibitor Sda</fullName>
    </submittedName>
</protein>
<dbReference type="InterPro" id="IPR015064">
    <property type="entry name" value="Sda"/>
</dbReference>
<sequence length="57" mass="6788">MILRDIREAIHSLDDTFLINKFISAAEYSMDDEFIQILLQEIKIRNLTLEQVLKELH</sequence>
<keyword evidence="2" id="KW-1185">Reference proteome</keyword>
<dbReference type="SUPFAM" id="SSF100985">
    <property type="entry name" value="Sporulation inhibitor Sda"/>
    <property type="match status" value="1"/>
</dbReference>
<proteinExistence type="predicted"/>
<reference evidence="1 2" key="1">
    <citation type="submission" date="2018-09" db="EMBL/GenBank/DDBJ databases">
        <title>Cohnella cavernae sp. nov., isolated from a karst cave.</title>
        <authorList>
            <person name="Zhu H."/>
        </authorList>
    </citation>
    <scope>NUCLEOTIDE SEQUENCE [LARGE SCALE GENOMIC DNA]</scope>
    <source>
        <strain evidence="1 2">K2E09-144</strain>
    </source>
</reference>
<dbReference type="Gene3D" id="1.10.287.1100">
    <property type="entry name" value="Sporulation inhibitor A"/>
    <property type="match status" value="1"/>
</dbReference>
<name>A0A398CIK3_9BACL</name>
<organism evidence="1 2">
    <name type="scientific">Cohnella faecalis</name>
    <dbReference type="NCBI Taxonomy" id="2315694"/>
    <lineage>
        <taxon>Bacteria</taxon>
        <taxon>Bacillati</taxon>
        <taxon>Bacillota</taxon>
        <taxon>Bacilli</taxon>
        <taxon>Bacillales</taxon>
        <taxon>Paenibacillaceae</taxon>
        <taxon>Cohnella</taxon>
    </lineage>
</organism>
<dbReference type="AlphaFoldDB" id="A0A398CIK3"/>
<evidence type="ECO:0000313" key="1">
    <source>
        <dbReference type="EMBL" id="RIE02210.1"/>
    </source>
</evidence>
<comment type="caution">
    <text evidence="1">The sequence shown here is derived from an EMBL/GenBank/DDBJ whole genome shotgun (WGS) entry which is preliminary data.</text>
</comment>